<protein>
    <submittedName>
        <fullName evidence="2">Uncharacterized protein</fullName>
    </submittedName>
</protein>
<proteinExistence type="predicted"/>
<organism evidence="2 3">
    <name type="scientific">Candidatus Merdibacter merdavium</name>
    <dbReference type="NCBI Taxonomy" id="2838692"/>
    <lineage>
        <taxon>Bacteria</taxon>
        <taxon>Bacillati</taxon>
        <taxon>Bacillota</taxon>
        <taxon>Erysipelotrichia</taxon>
        <taxon>Erysipelotrichales</taxon>
        <taxon>Erysipelotrichaceae</taxon>
        <taxon>Merdibacter</taxon>
    </lineage>
</organism>
<keyword evidence="1" id="KW-0812">Transmembrane</keyword>
<feature type="transmembrane region" description="Helical" evidence="1">
    <location>
        <begin position="41"/>
        <end position="63"/>
    </location>
</feature>
<comment type="caution">
    <text evidence="2">The sequence shown here is derived from an EMBL/GenBank/DDBJ whole genome shotgun (WGS) entry which is preliminary data.</text>
</comment>
<dbReference type="Proteomes" id="UP000823896">
    <property type="component" value="Unassembled WGS sequence"/>
</dbReference>
<evidence type="ECO:0000313" key="2">
    <source>
        <dbReference type="EMBL" id="HJC35937.1"/>
    </source>
</evidence>
<dbReference type="AlphaFoldDB" id="A0A9D2SUR3"/>
<accession>A0A9D2SUR3</accession>
<feature type="transmembrane region" description="Helical" evidence="1">
    <location>
        <begin position="116"/>
        <end position="132"/>
    </location>
</feature>
<reference evidence="2" key="2">
    <citation type="submission" date="2021-04" db="EMBL/GenBank/DDBJ databases">
        <authorList>
            <person name="Gilroy R."/>
        </authorList>
    </citation>
    <scope>NUCLEOTIDE SEQUENCE</scope>
    <source>
        <strain evidence="2">CHK187-11901</strain>
    </source>
</reference>
<sequence length="158" mass="17878">MKALGETLLKLTALDLLTMALLFFDLESVQAVRTFAYHTAYQLLIGIFFHICLSVIIFHYVYAHRQAAVLTVLRIGRSKERRLCLKKIMIIAFVLFVERLSCALLTIHDAALQDDLIALGAVITAGIAHQLIARERQNIYLYIFLMILTGALLFRLIG</sequence>
<name>A0A9D2SUR3_9FIRM</name>
<evidence type="ECO:0000313" key="3">
    <source>
        <dbReference type="Proteomes" id="UP000823896"/>
    </source>
</evidence>
<feature type="transmembrane region" description="Helical" evidence="1">
    <location>
        <begin position="139"/>
        <end position="157"/>
    </location>
</feature>
<keyword evidence="1" id="KW-1133">Transmembrane helix</keyword>
<keyword evidence="1" id="KW-0472">Membrane</keyword>
<gene>
    <name evidence="2" type="ORF">H9702_02250</name>
</gene>
<dbReference type="EMBL" id="DWWM01000011">
    <property type="protein sequence ID" value="HJC35937.1"/>
    <property type="molecule type" value="Genomic_DNA"/>
</dbReference>
<reference evidence="2" key="1">
    <citation type="journal article" date="2021" name="PeerJ">
        <title>Extensive microbial diversity within the chicken gut microbiome revealed by metagenomics and culture.</title>
        <authorList>
            <person name="Gilroy R."/>
            <person name="Ravi A."/>
            <person name="Getino M."/>
            <person name="Pursley I."/>
            <person name="Horton D.L."/>
            <person name="Alikhan N.F."/>
            <person name="Baker D."/>
            <person name="Gharbi K."/>
            <person name="Hall N."/>
            <person name="Watson M."/>
            <person name="Adriaenssens E.M."/>
            <person name="Foster-Nyarko E."/>
            <person name="Jarju S."/>
            <person name="Secka A."/>
            <person name="Antonio M."/>
            <person name="Oren A."/>
            <person name="Chaudhuri R.R."/>
            <person name="La Ragione R."/>
            <person name="Hildebrand F."/>
            <person name="Pallen M.J."/>
        </authorList>
    </citation>
    <scope>NUCLEOTIDE SEQUENCE</scope>
    <source>
        <strain evidence="2">CHK187-11901</strain>
    </source>
</reference>
<feature type="transmembrane region" description="Helical" evidence="1">
    <location>
        <begin position="84"/>
        <end position="110"/>
    </location>
</feature>
<evidence type="ECO:0000256" key="1">
    <source>
        <dbReference type="SAM" id="Phobius"/>
    </source>
</evidence>